<keyword evidence="2" id="KW-1185">Reference proteome</keyword>
<protein>
    <submittedName>
        <fullName evidence="1">Uncharacterized protein</fullName>
    </submittedName>
</protein>
<organism evidence="1 2">
    <name type="scientific">Araneus ventricosus</name>
    <name type="common">Orbweaver spider</name>
    <name type="synonym">Epeira ventricosa</name>
    <dbReference type="NCBI Taxonomy" id="182803"/>
    <lineage>
        <taxon>Eukaryota</taxon>
        <taxon>Metazoa</taxon>
        <taxon>Ecdysozoa</taxon>
        <taxon>Arthropoda</taxon>
        <taxon>Chelicerata</taxon>
        <taxon>Arachnida</taxon>
        <taxon>Araneae</taxon>
        <taxon>Araneomorphae</taxon>
        <taxon>Entelegynae</taxon>
        <taxon>Araneoidea</taxon>
        <taxon>Araneidae</taxon>
        <taxon>Araneus</taxon>
    </lineage>
</organism>
<evidence type="ECO:0000313" key="2">
    <source>
        <dbReference type="Proteomes" id="UP000499080"/>
    </source>
</evidence>
<accession>A0A4Y2FYP6</accession>
<dbReference type="AlphaFoldDB" id="A0A4Y2FYP6"/>
<dbReference type="EMBL" id="BGPR01001106">
    <property type="protein sequence ID" value="GBM45626.1"/>
    <property type="molecule type" value="Genomic_DNA"/>
</dbReference>
<evidence type="ECO:0000313" key="1">
    <source>
        <dbReference type="EMBL" id="GBM45626.1"/>
    </source>
</evidence>
<proteinExistence type="predicted"/>
<comment type="caution">
    <text evidence="1">The sequence shown here is derived from an EMBL/GenBank/DDBJ whole genome shotgun (WGS) entry which is preliminary data.</text>
</comment>
<sequence>MILETYRNHLYLPLNSLEHLSDSLCDSLSAEVGTLMAITGHSLTPPVGGTYYHRQRATHKAGKRDPAYPGLLIHKLAASPSPSGTILKILLNYYFAYIDMFDKCD</sequence>
<reference evidence="1 2" key="1">
    <citation type="journal article" date="2019" name="Sci. Rep.">
        <title>Orb-weaving spider Araneus ventricosus genome elucidates the spidroin gene catalogue.</title>
        <authorList>
            <person name="Kono N."/>
            <person name="Nakamura H."/>
            <person name="Ohtoshi R."/>
            <person name="Moran D.A.P."/>
            <person name="Shinohara A."/>
            <person name="Yoshida Y."/>
            <person name="Fujiwara M."/>
            <person name="Mori M."/>
            <person name="Tomita M."/>
            <person name="Arakawa K."/>
        </authorList>
    </citation>
    <scope>NUCLEOTIDE SEQUENCE [LARGE SCALE GENOMIC DNA]</scope>
</reference>
<dbReference type="Proteomes" id="UP000499080">
    <property type="component" value="Unassembled WGS sequence"/>
</dbReference>
<gene>
    <name evidence="1" type="ORF">AVEN_204756_1</name>
</gene>
<name>A0A4Y2FYP6_ARAVE</name>